<gene>
    <name evidence="1" type="ORF">AVEN_245530_1</name>
</gene>
<protein>
    <submittedName>
        <fullName evidence="1">Uncharacterized protein</fullName>
    </submittedName>
</protein>
<dbReference type="EMBL" id="BGPR01003938">
    <property type="protein sequence ID" value="GBM94129.1"/>
    <property type="molecule type" value="Genomic_DNA"/>
</dbReference>
<reference evidence="1 2" key="1">
    <citation type="journal article" date="2019" name="Sci. Rep.">
        <title>Orb-weaving spider Araneus ventricosus genome elucidates the spidroin gene catalogue.</title>
        <authorList>
            <person name="Kono N."/>
            <person name="Nakamura H."/>
            <person name="Ohtoshi R."/>
            <person name="Moran D.A.P."/>
            <person name="Shinohara A."/>
            <person name="Yoshida Y."/>
            <person name="Fujiwara M."/>
            <person name="Mori M."/>
            <person name="Tomita M."/>
            <person name="Arakawa K."/>
        </authorList>
    </citation>
    <scope>NUCLEOTIDE SEQUENCE [LARGE SCALE GENOMIC DNA]</scope>
</reference>
<evidence type="ECO:0000313" key="2">
    <source>
        <dbReference type="Proteomes" id="UP000499080"/>
    </source>
</evidence>
<comment type="caution">
    <text evidence="1">The sequence shown here is derived from an EMBL/GenBank/DDBJ whole genome shotgun (WGS) entry which is preliminary data.</text>
</comment>
<dbReference type="AlphaFoldDB" id="A0A4Y2JX64"/>
<evidence type="ECO:0000313" key="1">
    <source>
        <dbReference type="EMBL" id="GBM94129.1"/>
    </source>
</evidence>
<proteinExistence type="predicted"/>
<sequence length="91" mass="10555">MVHRARLCSPYTSFILRYICEACSPSARRTGKLLFVLTWRNLSCNELRKQLSRIEDIDAKPLTTHVQLGIPPRNLSASTLTHRDLIQRRYS</sequence>
<organism evidence="1 2">
    <name type="scientific">Araneus ventricosus</name>
    <name type="common">Orbweaver spider</name>
    <name type="synonym">Epeira ventricosa</name>
    <dbReference type="NCBI Taxonomy" id="182803"/>
    <lineage>
        <taxon>Eukaryota</taxon>
        <taxon>Metazoa</taxon>
        <taxon>Ecdysozoa</taxon>
        <taxon>Arthropoda</taxon>
        <taxon>Chelicerata</taxon>
        <taxon>Arachnida</taxon>
        <taxon>Araneae</taxon>
        <taxon>Araneomorphae</taxon>
        <taxon>Entelegynae</taxon>
        <taxon>Araneoidea</taxon>
        <taxon>Araneidae</taxon>
        <taxon>Araneus</taxon>
    </lineage>
</organism>
<accession>A0A4Y2JX64</accession>
<keyword evidence="2" id="KW-1185">Reference proteome</keyword>
<dbReference type="Proteomes" id="UP000499080">
    <property type="component" value="Unassembled WGS sequence"/>
</dbReference>
<name>A0A4Y2JX64_ARAVE</name>